<feature type="coiled-coil region" evidence="1">
    <location>
        <begin position="614"/>
        <end position="648"/>
    </location>
</feature>
<protein>
    <submittedName>
        <fullName evidence="3">Uncharacterized protein</fullName>
    </submittedName>
</protein>
<evidence type="ECO:0000256" key="2">
    <source>
        <dbReference type="SAM" id="MobiDB-lite"/>
    </source>
</evidence>
<dbReference type="AlphaFoldDB" id="A0AAU9JM14"/>
<keyword evidence="1" id="KW-0175">Coiled coil</keyword>
<organism evidence="3 4">
    <name type="scientific">Blepharisma stoltei</name>
    <dbReference type="NCBI Taxonomy" id="1481888"/>
    <lineage>
        <taxon>Eukaryota</taxon>
        <taxon>Sar</taxon>
        <taxon>Alveolata</taxon>
        <taxon>Ciliophora</taxon>
        <taxon>Postciliodesmatophora</taxon>
        <taxon>Heterotrichea</taxon>
        <taxon>Heterotrichida</taxon>
        <taxon>Blepharismidae</taxon>
        <taxon>Blepharisma</taxon>
    </lineage>
</organism>
<sequence>MSLKFESWWFDFYPIYSLKQIDSMPIYIKFQSLKAYFKTSNESSSEAFWRDDNCDIYEWFDKPSSSGEKIGHDFNSDTWFYEHWFIDSEIHTTIKSWITKSAIEWGVIIKIYPDHKLHTSWNLQDGVKTLEESVIKDGCTAGTRRRLNCTVNGIEDSITNFKEKNDEKWTEETWTKGTARGQEKVYKKGNEANGKSWSEDYDSGEKCEWNSQDGIVNGKKEGWNPKVKWTEIWKKGGNYEKTDKEFVEGNKKWGIIKEIKKSSTYKLEWEGEKPSFEGNGQENSSAEKLADLNNKLQEDFSLKWKSALDLCLDLISQSNDTLSKIEFLDPSLDDQVSKRRNQLSSKINELNKNPDENSLPCAVKLLKELEILKCLILDDHIKDPLIKSLELNEFIGNKLAELMSIPDLSKIKDLEENFKDLNSLVNKEKRTAYINKSLVCSICGIEDIDNEFAQIIATLTINANKYIGILPFDSKYLLKFIYSNGTQSQSSISKSLNLLGDMIKSDINKDSLKEIIDSGNSAMTGVIPNDQAEALVLINKTVELLLSSFANETDAIHDLLIKLKEEIEFSEQSIPSKSSSLGKPPRPTKVRSSKPPLPALPAEPEGKNDIEKANESLIIQAENYKKIVSTLENENSMLKKRLGCLEKLCGSKTKEFSNAAIQASEEIIFQSYENSPLSSRSFISERGDYTPSSSVILEETKNEETESSTTTKVIRRIIKKTTIKKRINRSLVS</sequence>
<evidence type="ECO:0000313" key="3">
    <source>
        <dbReference type="EMBL" id="CAG9328289.1"/>
    </source>
</evidence>
<evidence type="ECO:0000313" key="4">
    <source>
        <dbReference type="Proteomes" id="UP001162131"/>
    </source>
</evidence>
<accession>A0AAU9JM14</accession>
<evidence type="ECO:0000256" key="1">
    <source>
        <dbReference type="SAM" id="Coils"/>
    </source>
</evidence>
<name>A0AAU9JM14_9CILI</name>
<gene>
    <name evidence="3" type="ORF">BSTOLATCC_MIC45744</name>
</gene>
<keyword evidence="4" id="KW-1185">Reference proteome</keyword>
<proteinExistence type="predicted"/>
<reference evidence="3" key="1">
    <citation type="submission" date="2021-09" db="EMBL/GenBank/DDBJ databases">
        <authorList>
            <consortium name="AG Swart"/>
            <person name="Singh M."/>
            <person name="Singh A."/>
            <person name="Seah K."/>
            <person name="Emmerich C."/>
        </authorList>
    </citation>
    <scope>NUCLEOTIDE SEQUENCE</scope>
    <source>
        <strain evidence="3">ATCC30299</strain>
    </source>
</reference>
<comment type="caution">
    <text evidence="3">The sequence shown here is derived from an EMBL/GenBank/DDBJ whole genome shotgun (WGS) entry which is preliminary data.</text>
</comment>
<dbReference type="EMBL" id="CAJZBQ010000045">
    <property type="protein sequence ID" value="CAG9328289.1"/>
    <property type="molecule type" value="Genomic_DNA"/>
</dbReference>
<feature type="region of interest" description="Disordered" evidence="2">
    <location>
        <begin position="574"/>
        <end position="608"/>
    </location>
</feature>
<dbReference type="Proteomes" id="UP001162131">
    <property type="component" value="Unassembled WGS sequence"/>
</dbReference>